<dbReference type="Pfam" id="PF08808">
    <property type="entry name" value="RES"/>
    <property type="match status" value="1"/>
</dbReference>
<accession>A0AA50DNL2</accession>
<dbReference type="KEGG" id="epi:Q3V30_21485"/>
<dbReference type="InterPro" id="IPR014914">
    <property type="entry name" value="RES_dom"/>
</dbReference>
<evidence type="ECO:0000259" key="1">
    <source>
        <dbReference type="SMART" id="SM00953"/>
    </source>
</evidence>
<reference evidence="2 3" key="1">
    <citation type="submission" date="2023-07" db="EMBL/GenBank/DDBJ databases">
        <title>Pathogenic bacteria of pear tree diseases.</title>
        <authorList>
            <person name="Zhang Z."/>
            <person name="He L."/>
            <person name="Huang R."/>
        </authorList>
    </citation>
    <scope>NUCLEOTIDE SEQUENCE [LARGE SCALE GENOMIC DNA]</scope>
    <source>
        <strain evidence="2 3">DE2</strain>
        <plasmid evidence="2 3">unnamed1</plasmid>
    </source>
</reference>
<dbReference type="RefSeq" id="WP_306213303.1">
    <property type="nucleotide sequence ID" value="NZ_CP132354.1"/>
</dbReference>
<dbReference type="AlphaFoldDB" id="A0AA50DNL2"/>
<name>A0AA50DNL2_9GAMM</name>
<proteinExistence type="predicted"/>
<dbReference type="SMART" id="SM00953">
    <property type="entry name" value="RES"/>
    <property type="match status" value="1"/>
</dbReference>
<gene>
    <name evidence="2" type="ORF">Q3V30_21485</name>
</gene>
<protein>
    <submittedName>
        <fullName evidence="2">RES family NAD+ phosphorylase</fullName>
    </submittedName>
</protein>
<feature type="domain" description="RES" evidence="1">
    <location>
        <begin position="45"/>
        <end position="211"/>
    </location>
</feature>
<sequence length="308" mass="35111">MFSDIEILKTDKSQNAIHEASSENIFYRARVFENIEDAEKALEHPERFFGPPPNELARSGRMNAHGIPVFYGATAPAIAVAEVRPVVGCYVVVVPFRPLRELKILDISALNNLTEVRGSVFDQRVANLNDKANFMRTLSRKLTLPVSGKNPENEYLITHAVSEYLSVSDKYRLDGISFDSTQHPRRKRSACRHQNVVLFSKSSAIKGAEPDSRSYNIELFEHVEEDIWMFAPTIQPLERNKRNKYSFSCSSEKQNYSLEILSDSIVFHKVKGVYYEPDPTDISLLEPLFPKDGTQLTPLKMKTSYKYI</sequence>
<evidence type="ECO:0000313" key="2">
    <source>
        <dbReference type="EMBL" id="WLS81057.1"/>
    </source>
</evidence>
<organism evidence="2 3">
    <name type="scientific">Erwinia pyri</name>
    <dbReference type="NCBI Taxonomy" id="3062598"/>
    <lineage>
        <taxon>Bacteria</taxon>
        <taxon>Pseudomonadati</taxon>
        <taxon>Pseudomonadota</taxon>
        <taxon>Gammaproteobacteria</taxon>
        <taxon>Enterobacterales</taxon>
        <taxon>Erwiniaceae</taxon>
        <taxon>Erwinia</taxon>
    </lineage>
</organism>
<evidence type="ECO:0000313" key="3">
    <source>
        <dbReference type="Proteomes" id="UP001228139"/>
    </source>
</evidence>
<dbReference type="EMBL" id="CP132354">
    <property type="protein sequence ID" value="WLS81057.1"/>
    <property type="molecule type" value="Genomic_DNA"/>
</dbReference>
<geneLocation type="plasmid" evidence="2 3">
    <name>unnamed1</name>
</geneLocation>
<keyword evidence="3" id="KW-1185">Reference proteome</keyword>
<keyword evidence="2" id="KW-0614">Plasmid</keyword>
<dbReference type="Proteomes" id="UP001228139">
    <property type="component" value="Plasmid unnamed1"/>
</dbReference>